<dbReference type="AlphaFoldDB" id="A0A9D3UMY1"/>
<keyword evidence="1" id="KW-0472">Membrane</keyword>
<organism evidence="2 3">
    <name type="scientific">Gossypium stocksii</name>
    <dbReference type="NCBI Taxonomy" id="47602"/>
    <lineage>
        <taxon>Eukaryota</taxon>
        <taxon>Viridiplantae</taxon>
        <taxon>Streptophyta</taxon>
        <taxon>Embryophyta</taxon>
        <taxon>Tracheophyta</taxon>
        <taxon>Spermatophyta</taxon>
        <taxon>Magnoliopsida</taxon>
        <taxon>eudicotyledons</taxon>
        <taxon>Gunneridae</taxon>
        <taxon>Pentapetalae</taxon>
        <taxon>rosids</taxon>
        <taxon>malvids</taxon>
        <taxon>Malvales</taxon>
        <taxon>Malvaceae</taxon>
        <taxon>Malvoideae</taxon>
        <taxon>Gossypium</taxon>
    </lineage>
</organism>
<accession>A0A9D3UMY1</accession>
<proteinExistence type="predicted"/>
<name>A0A9D3UMY1_9ROSI</name>
<comment type="caution">
    <text evidence="2">The sequence shown here is derived from an EMBL/GenBank/DDBJ whole genome shotgun (WGS) entry which is preliminary data.</text>
</comment>
<keyword evidence="1" id="KW-1133">Transmembrane helix</keyword>
<dbReference type="EMBL" id="JAIQCV010000011">
    <property type="protein sequence ID" value="KAH1047174.1"/>
    <property type="molecule type" value="Genomic_DNA"/>
</dbReference>
<dbReference type="Proteomes" id="UP000828251">
    <property type="component" value="Unassembled WGS sequence"/>
</dbReference>
<keyword evidence="1" id="KW-0812">Transmembrane</keyword>
<sequence>MNNVGHATILEALASAKLEKKRRSVSAEPVQLTGRPLQWSSKRIDCSNPKTVHFAPNDTPIFFISFPTALKLPPPQPTPPANPVSVQAAGNRLSSLSPLIGFPRTLLLLNGRCRCTVDARSSGGLLRWSRRPISGQLLTPSIFFFGSLILFGIFSVAFFFLVHDFLRGFCKFFLLYTGAGRFFGVLFS</sequence>
<dbReference type="OrthoDB" id="10604517at2759"/>
<protein>
    <submittedName>
        <fullName evidence="2">Uncharacterized protein</fullName>
    </submittedName>
</protein>
<evidence type="ECO:0000313" key="2">
    <source>
        <dbReference type="EMBL" id="KAH1047174.1"/>
    </source>
</evidence>
<reference evidence="2 3" key="1">
    <citation type="journal article" date="2021" name="Plant Biotechnol. J.">
        <title>Multi-omics assisted identification of the key and species-specific regulatory components of drought-tolerant mechanisms in Gossypium stocksii.</title>
        <authorList>
            <person name="Yu D."/>
            <person name="Ke L."/>
            <person name="Zhang D."/>
            <person name="Wu Y."/>
            <person name="Sun Y."/>
            <person name="Mei J."/>
            <person name="Sun J."/>
            <person name="Sun Y."/>
        </authorList>
    </citation>
    <scope>NUCLEOTIDE SEQUENCE [LARGE SCALE GENOMIC DNA]</scope>
    <source>
        <strain evidence="3">cv. E1</strain>
        <tissue evidence="2">Leaf</tissue>
    </source>
</reference>
<gene>
    <name evidence="2" type="ORF">J1N35_037958</name>
</gene>
<feature type="transmembrane region" description="Helical" evidence="1">
    <location>
        <begin position="137"/>
        <end position="160"/>
    </location>
</feature>
<keyword evidence="3" id="KW-1185">Reference proteome</keyword>
<evidence type="ECO:0000313" key="3">
    <source>
        <dbReference type="Proteomes" id="UP000828251"/>
    </source>
</evidence>
<evidence type="ECO:0000256" key="1">
    <source>
        <dbReference type="SAM" id="Phobius"/>
    </source>
</evidence>